<dbReference type="Pfam" id="PF07690">
    <property type="entry name" value="MFS_1"/>
    <property type="match status" value="1"/>
</dbReference>
<feature type="domain" description="Major facilitator superfamily (MFS) profile" evidence="9">
    <location>
        <begin position="26"/>
        <end position="436"/>
    </location>
</feature>
<evidence type="ECO:0000256" key="7">
    <source>
        <dbReference type="ARBA" id="ARBA00023136"/>
    </source>
</evidence>
<evidence type="ECO:0000256" key="5">
    <source>
        <dbReference type="ARBA" id="ARBA00022847"/>
    </source>
</evidence>
<feature type="transmembrane region" description="Helical" evidence="8">
    <location>
        <begin position="414"/>
        <end position="432"/>
    </location>
</feature>
<sequence length="442" mass="46690">MLENQDTAAPSASAVPTAARPHTTRNLFALSAGHALEWFDWAMFGLLSVYIGNAFFPGSSPAASTLNSLAVFAVGFVARPVGGVVFGLVADRIGRKVVMLWAVGATALASLIIGFLPTHEVLGIWAGVIVLVLRLVQGFSTGIEAPLSNAYGVELVPDRPGYVAGFMAFFNNLGNLLAPLTAFTASALLGPAGMTAYGWRIPFILGGLLGFIVLWLRRSLPETLGSEDGAADPGTIATRTESIRVWRGVKHYWLSIVAVVFVVGAIQAYNYTWLSGLPSLATGSYGEDPTSVFAVSTTLSIILTVGALVLSRFLDKWALSRWFVLGRALAIPTIFLVLIYTGNGVGSLAGVMLGGSLVLLLNLTIYNTVANSLIPQYCRGTAVGIGYGIGVALFGGTASYLFVWLQSVGLGSVFPIYVAVLCAISLVLYLLAKRRHGVFYGE</sequence>
<name>A0A7W4UZU1_LEIAQ</name>
<dbReference type="InterPro" id="IPR036259">
    <property type="entry name" value="MFS_trans_sf"/>
</dbReference>
<feature type="transmembrane region" description="Helical" evidence="8">
    <location>
        <begin position="291"/>
        <end position="310"/>
    </location>
</feature>
<feature type="transmembrane region" description="Helical" evidence="8">
    <location>
        <begin position="68"/>
        <end position="90"/>
    </location>
</feature>
<feature type="transmembrane region" description="Helical" evidence="8">
    <location>
        <begin position="381"/>
        <end position="402"/>
    </location>
</feature>
<feature type="transmembrane region" description="Helical" evidence="8">
    <location>
        <begin position="122"/>
        <end position="140"/>
    </location>
</feature>
<gene>
    <name evidence="10" type="ORF">FHX33_004113</name>
</gene>
<evidence type="ECO:0000256" key="1">
    <source>
        <dbReference type="ARBA" id="ARBA00004651"/>
    </source>
</evidence>
<keyword evidence="11" id="KW-1185">Reference proteome</keyword>
<dbReference type="InterPro" id="IPR011701">
    <property type="entry name" value="MFS"/>
</dbReference>
<dbReference type="InterPro" id="IPR051084">
    <property type="entry name" value="H+-coupled_symporters"/>
</dbReference>
<dbReference type="PROSITE" id="PS50850">
    <property type="entry name" value="MFS"/>
    <property type="match status" value="1"/>
</dbReference>
<dbReference type="Proteomes" id="UP000538196">
    <property type="component" value="Unassembled WGS sequence"/>
</dbReference>
<dbReference type="GO" id="GO:0015293">
    <property type="term" value="F:symporter activity"/>
    <property type="evidence" value="ECO:0007669"/>
    <property type="project" value="UniProtKB-KW"/>
</dbReference>
<evidence type="ECO:0000256" key="6">
    <source>
        <dbReference type="ARBA" id="ARBA00022989"/>
    </source>
</evidence>
<dbReference type="PANTHER" id="PTHR43528:SF1">
    <property type="entry name" value="ALPHA-KETOGLUTARATE PERMEASE"/>
    <property type="match status" value="1"/>
</dbReference>
<feature type="transmembrane region" description="Helical" evidence="8">
    <location>
        <begin position="97"/>
        <end position="116"/>
    </location>
</feature>
<protein>
    <submittedName>
        <fullName evidence="10">MHS family alpha-ketoglutarate permease-like MFS transporter</fullName>
    </submittedName>
</protein>
<feature type="transmembrane region" description="Helical" evidence="8">
    <location>
        <begin position="197"/>
        <end position="216"/>
    </location>
</feature>
<evidence type="ECO:0000256" key="2">
    <source>
        <dbReference type="ARBA" id="ARBA00022448"/>
    </source>
</evidence>
<evidence type="ECO:0000259" key="9">
    <source>
        <dbReference type="PROSITE" id="PS50850"/>
    </source>
</evidence>
<dbReference type="EMBL" id="JACHVP010000006">
    <property type="protein sequence ID" value="MBB2969330.1"/>
    <property type="molecule type" value="Genomic_DNA"/>
</dbReference>
<dbReference type="SUPFAM" id="SSF103473">
    <property type="entry name" value="MFS general substrate transporter"/>
    <property type="match status" value="1"/>
</dbReference>
<evidence type="ECO:0000313" key="11">
    <source>
        <dbReference type="Proteomes" id="UP000538196"/>
    </source>
</evidence>
<dbReference type="RefSeq" id="WP_021763602.1">
    <property type="nucleotide sequence ID" value="NZ_JACHVP010000006.1"/>
</dbReference>
<keyword evidence="2" id="KW-0813">Transport</keyword>
<dbReference type="GO" id="GO:0005886">
    <property type="term" value="C:plasma membrane"/>
    <property type="evidence" value="ECO:0007669"/>
    <property type="project" value="UniProtKB-SubCell"/>
</dbReference>
<dbReference type="PANTHER" id="PTHR43528">
    <property type="entry name" value="ALPHA-KETOGLUTARATE PERMEASE"/>
    <property type="match status" value="1"/>
</dbReference>
<keyword evidence="6 8" id="KW-1133">Transmembrane helix</keyword>
<keyword evidence="7 8" id="KW-0472">Membrane</keyword>
<organism evidence="10 11">
    <name type="scientific">Leifsonia aquatica</name>
    <name type="common">Corynebacterium aquaticum</name>
    <dbReference type="NCBI Taxonomy" id="144185"/>
    <lineage>
        <taxon>Bacteria</taxon>
        <taxon>Bacillati</taxon>
        <taxon>Actinomycetota</taxon>
        <taxon>Actinomycetes</taxon>
        <taxon>Micrococcales</taxon>
        <taxon>Microbacteriaceae</taxon>
        <taxon>Leifsonia</taxon>
    </lineage>
</organism>
<feature type="transmembrane region" description="Helical" evidence="8">
    <location>
        <begin position="322"/>
        <end position="342"/>
    </location>
</feature>
<feature type="transmembrane region" description="Helical" evidence="8">
    <location>
        <begin position="348"/>
        <end position="369"/>
    </location>
</feature>
<dbReference type="InterPro" id="IPR020846">
    <property type="entry name" value="MFS_dom"/>
</dbReference>
<reference evidence="10 11" key="1">
    <citation type="submission" date="2020-08" db="EMBL/GenBank/DDBJ databases">
        <title>Sequencing the genomes of 1000 actinobacteria strains.</title>
        <authorList>
            <person name="Klenk H.-P."/>
        </authorList>
    </citation>
    <scope>NUCLEOTIDE SEQUENCE [LARGE SCALE GENOMIC DNA]</scope>
    <source>
        <strain evidence="10 11">DSM 20146</strain>
    </source>
</reference>
<dbReference type="Gene3D" id="1.20.1250.20">
    <property type="entry name" value="MFS general substrate transporter like domains"/>
    <property type="match status" value="1"/>
</dbReference>
<accession>A0A7W4UZU1</accession>
<evidence type="ECO:0000256" key="4">
    <source>
        <dbReference type="ARBA" id="ARBA00022692"/>
    </source>
</evidence>
<dbReference type="AlphaFoldDB" id="A0A7W4UZU1"/>
<feature type="transmembrane region" description="Helical" evidence="8">
    <location>
        <begin position="252"/>
        <end position="271"/>
    </location>
</feature>
<keyword evidence="4 8" id="KW-0812">Transmembrane</keyword>
<feature type="transmembrane region" description="Helical" evidence="8">
    <location>
        <begin position="38"/>
        <end position="56"/>
    </location>
</feature>
<comment type="caution">
    <text evidence="10">The sequence shown here is derived from an EMBL/GenBank/DDBJ whole genome shotgun (WGS) entry which is preliminary data.</text>
</comment>
<evidence type="ECO:0000313" key="10">
    <source>
        <dbReference type="EMBL" id="MBB2969330.1"/>
    </source>
</evidence>
<evidence type="ECO:0000256" key="8">
    <source>
        <dbReference type="SAM" id="Phobius"/>
    </source>
</evidence>
<keyword evidence="5" id="KW-0769">Symport</keyword>
<feature type="transmembrane region" description="Helical" evidence="8">
    <location>
        <begin position="161"/>
        <end position="185"/>
    </location>
</feature>
<evidence type="ECO:0000256" key="3">
    <source>
        <dbReference type="ARBA" id="ARBA00022475"/>
    </source>
</evidence>
<proteinExistence type="predicted"/>
<comment type="subcellular location">
    <subcellularLocation>
        <location evidence="1">Cell membrane</location>
        <topology evidence="1">Multi-pass membrane protein</topology>
    </subcellularLocation>
</comment>
<keyword evidence="3" id="KW-1003">Cell membrane</keyword>